<dbReference type="EMBL" id="LT629750">
    <property type="protein sequence ID" value="SDS18984.1"/>
    <property type="molecule type" value="Genomic_DNA"/>
</dbReference>
<sequence length="172" mass="20205">MDVLEYWAPRIDWSRFAQGAVSDRMWRAFKDLVMLCHSVEHWREVHRSLQMTRPPQPYYMPESRHYRKKRLDEWKRPITQSENHMHRAAHLADEKVAEISYLISPADEGTPDWNLYFAAALSIGRTLGHERARYKSVAFDAFDAAELSEPDPSVIASQWLIRAGLPHRQPHL</sequence>
<name>A0A1H1Q6I4_9BRAD</name>
<protein>
    <submittedName>
        <fullName evidence="1">Uncharacterized protein</fullName>
    </submittedName>
</protein>
<evidence type="ECO:0000313" key="1">
    <source>
        <dbReference type="EMBL" id="SDS18984.1"/>
    </source>
</evidence>
<proteinExistence type="predicted"/>
<accession>A0A1H1Q6I4</accession>
<reference evidence="2" key="1">
    <citation type="submission" date="2016-10" db="EMBL/GenBank/DDBJ databases">
        <authorList>
            <person name="Varghese N."/>
            <person name="Submissions S."/>
        </authorList>
    </citation>
    <scope>NUCLEOTIDE SEQUENCE [LARGE SCALE GENOMIC DNA]</scope>
    <source>
        <strain evidence="2">GAS369</strain>
    </source>
</reference>
<organism evidence="1 2">
    <name type="scientific">Bradyrhizobium canariense</name>
    <dbReference type="NCBI Taxonomy" id="255045"/>
    <lineage>
        <taxon>Bacteria</taxon>
        <taxon>Pseudomonadati</taxon>
        <taxon>Pseudomonadota</taxon>
        <taxon>Alphaproteobacteria</taxon>
        <taxon>Hyphomicrobiales</taxon>
        <taxon>Nitrobacteraceae</taxon>
        <taxon>Bradyrhizobium</taxon>
    </lineage>
</organism>
<dbReference type="RefSeq" id="WP_146686656.1">
    <property type="nucleotide sequence ID" value="NZ_LT629750.1"/>
</dbReference>
<keyword evidence="2" id="KW-1185">Reference proteome</keyword>
<dbReference type="AlphaFoldDB" id="A0A1H1Q6I4"/>
<evidence type="ECO:0000313" key="2">
    <source>
        <dbReference type="Proteomes" id="UP000243904"/>
    </source>
</evidence>
<dbReference type="Proteomes" id="UP000243904">
    <property type="component" value="Chromosome I"/>
</dbReference>
<gene>
    <name evidence="1" type="ORF">SAMN05444158_1287</name>
</gene>